<comment type="subcellular location">
    <subcellularLocation>
        <location evidence="2 9">Nucleus</location>
    </subcellularLocation>
</comment>
<feature type="compositionally biased region" description="Acidic residues" evidence="11">
    <location>
        <begin position="41"/>
        <end position="56"/>
    </location>
</feature>
<evidence type="ECO:0000256" key="5">
    <source>
        <dbReference type="ARBA" id="ARBA00022664"/>
    </source>
</evidence>
<evidence type="ECO:0000256" key="8">
    <source>
        <dbReference type="ARBA" id="ARBA00023242"/>
    </source>
</evidence>
<feature type="coiled-coil region" evidence="10">
    <location>
        <begin position="138"/>
        <end position="167"/>
    </location>
</feature>
<keyword evidence="6 9" id="KW-0747">Spliceosome</keyword>
<keyword evidence="7 9" id="KW-0508">mRNA splicing</keyword>
<evidence type="ECO:0000256" key="4">
    <source>
        <dbReference type="ARBA" id="ARBA00014745"/>
    </source>
</evidence>
<evidence type="ECO:0000256" key="6">
    <source>
        <dbReference type="ARBA" id="ARBA00022728"/>
    </source>
</evidence>
<evidence type="ECO:0000313" key="12">
    <source>
        <dbReference type="EMBL" id="KIR45405.1"/>
    </source>
</evidence>
<dbReference type="PANTHER" id="PTHR13264">
    <property type="entry name" value="GCIP-INTERACTING PROTEIN P29"/>
    <property type="match status" value="1"/>
</dbReference>
<feature type="region of interest" description="Disordered" evidence="11">
    <location>
        <begin position="1"/>
        <end position="98"/>
    </location>
</feature>
<organism evidence="12">
    <name type="scientific">Cryptococcus bacillisporus CA1280</name>
    <dbReference type="NCBI Taxonomy" id="1296109"/>
    <lineage>
        <taxon>Eukaryota</taxon>
        <taxon>Fungi</taxon>
        <taxon>Dikarya</taxon>
        <taxon>Basidiomycota</taxon>
        <taxon>Agaricomycotina</taxon>
        <taxon>Tremellomycetes</taxon>
        <taxon>Tremellales</taxon>
        <taxon>Cryptococcaceae</taxon>
        <taxon>Cryptococcus</taxon>
        <taxon>Cryptococcus gattii species complex</taxon>
    </lineage>
</organism>
<name>A0A0D0VKE8_CRYGA</name>
<gene>
    <name evidence="12" type="ORF">I312_05454</name>
</gene>
<accession>A0A0D0VKE8</accession>
<reference evidence="12" key="1">
    <citation type="submission" date="2015-01" db="EMBL/GenBank/DDBJ databases">
        <title>The Genome Sequence of Cryptococcus gattii CA1280.</title>
        <authorList>
            <consortium name="The Broad Institute Genomics Platform"/>
            <person name="Cuomo C."/>
            <person name="Litvintseva A."/>
            <person name="Chen Y."/>
            <person name="Heitman J."/>
            <person name="Sun S."/>
            <person name="Springer D."/>
            <person name="Dromer F."/>
            <person name="Young S."/>
            <person name="Zeng Q."/>
            <person name="Gargeya S."/>
            <person name="Abouelleil A."/>
            <person name="Alvarado L."/>
            <person name="Chapman S.B."/>
            <person name="Gainer-Dewar J."/>
            <person name="Goldberg J."/>
            <person name="Griggs A."/>
            <person name="Gujja S."/>
            <person name="Hansen M."/>
            <person name="Howarth C."/>
            <person name="Imamovic A."/>
            <person name="Larimer J."/>
            <person name="Murphy C."/>
            <person name="Naylor J."/>
            <person name="Pearson M."/>
            <person name="Priest M."/>
            <person name="Roberts A."/>
            <person name="Saif S."/>
            <person name="Shea T."/>
            <person name="Sykes S."/>
            <person name="Wortman J."/>
            <person name="Nusbaum C."/>
            <person name="Birren B."/>
        </authorList>
    </citation>
    <scope>NUCLEOTIDE SEQUENCE [LARGE SCALE GENOMIC DNA]</scope>
    <source>
        <strain evidence="12">CA1280</strain>
    </source>
</reference>
<feature type="compositionally biased region" description="Basic and acidic residues" evidence="11">
    <location>
        <begin position="120"/>
        <end position="129"/>
    </location>
</feature>
<dbReference type="PANTHER" id="PTHR13264:SF5">
    <property type="entry name" value="PRE-MRNA-SPLICING FACTOR SYF2"/>
    <property type="match status" value="1"/>
</dbReference>
<comment type="function">
    <text evidence="1 9">Involved in pre-mRNA splicing.</text>
</comment>
<evidence type="ECO:0000256" key="10">
    <source>
        <dbReference type="SAM" id="Coils"/>
    </source>
</evidence>
<dbReference type="OrthoDB" id="199717at2759"/>
<keyword evidence="5 9" id="KW-0507">mRNA processing</keyword>
<dbReference type="InterPro" id="IPR013260">
    <property type="entry name" value="mRNA_splic_SYF2"/>
</dbReference>
<proteinExistence type="inferred from homology"/>
<dbReference type="EMBL" id="KN847989">
    <property type="protein sequence ID" value="KIR45405.1"/>
    <property type="molecule type" value="Genomic_DNA"/>
</dbReference>
<feature type="compositionally biased region" description="Polar residues" evidence="11">
    <location>
        <begin position="14"/>
        <end position="25"/>
    </location>
</feature>
<evidence type="ECO:0000256" key="11">
    <source>
        <dbReference type="SAM" id="MobiDB-lite"/>
    </source>
</evidence>
<evidence type="ECO:0000256" key="9">
    <source>
        <dbReference type="RuleBase" id="RU367148"/>
    </source>
</evidence>
<dbReference type="GO" id="GO:0071013">
    <property type="term" value="C:catalytic step 2 spliceosome"/>
    <property type="evidence" value="ECO:0007669"/>
    <property type="project" value="TreeGrafter"/>
</dbReference>
<feature type="compositionally biased region" description="Basic and acidic residues" evidence="11">
    <location>
        <begin position="79"/>
        <end position="98"/>
    </location>
</feature>
<evidence type="ECO:0000256" key="7">
    <source>
        <dbReference type="ARBA" id="ARBA00023187"/>
    </source>
</evidence>
<protein>
    <recommendedName>
        <fullName evidence="4 9">Pre-mRNA-splicing factor SYF2</fullName>
    </recommendedName>
</protein>
<feature type="region of interest" description="Disordered" evidence="11">
    <location>
        <begin position="110"/>
        <end position="129"/>
    </location>
</feature>
<dbReference type="HOGENOM" id="CLU_051065_2_1_1"/>
<evidence type="ECO:0000256" key="3">
    <source>
        <dbReference type="ARBA" id="ARBA00010028"/>
    </source>
</evidence>
<dbReference type="Pfam" id="PF08231">
    <property type="entry name" value="SYF2"/>
    <property type="match status" value="1"/>
</dbReference>
<feature type="compositionally biased region" description="Acidic residues" evidence="11">
    <location>
        <begin position="65"/>
        <end position="78"/>
    </location>
</feature>
<dbReference type="GO" id="GO:0071014">
    <property type="term" value="C:post-mRNA release spliceosomal complex"/>
    <property type="evidence" value="ECO:0007669"/>
    <property type="project" value="TreeGrafter"/>
</dbReference>
<comment type="subunit">
    <text evidence="9">May be part of a spliceosome complex.</text>
</comment>
<keyword evidence="8 9" id="KW-0539">Nucleus</keyword>
<sequence length="340" mass="38806">MPPRKPKSRDVKSTAPSPSPSIVQRRSSRASRKEPASAVEVVEERDEVTSESEETESEAKRLETVEVDTGETEQEEHVEEVAEKEQVKGKDRGKEKMSMAERMAKMKELRMKMDQSAAQNRRELVEDHQKAQVTAKELARLEKQRKLAQTLRLKAEAEENGEDIERKKNWEWTIEDNERWQAKLEEQKIKQDTHFHNAEDDAYKKYNRNLRATKADLVAYERQKEAALGLTPGTLVPAGATSSTLTASSSKTGLSGAEDLYRGADTLAYGDNKPSEDAVDRVISKINKDIGKKKRAKKDDEDGEVNYINERNKVFNKKISRYFDKYTKEIRANFERGTAL</sequence>
<evidence type="ECO:0000256" key="1">
    <source>
        <dbReference type="ARBA" id="ARBA00003777"/>
    </source>
</evidence>
<keyword evidence="10" id="KW-0175">Coiled coil</keyword>
<dbReference type="AlphaFoldDB" id="A0A0D0VKE8"/>
<evidence type="ECO:0000256" key="2">
    <source>
        <dbReference type="ARBA" id="ARBA00004123"/>
    </source>
</evidence>
<comment type="similarity">
    <text evidence="3 9">Belongs to the SYF2 family.</text>
</comment>
<dbReference type="GO" id="GO:0000398">
    <property type="term" value="P:mRNA splicing, via spliceosome"/>
    <property type="evidence" value="ECO:0007669"/>
    <property type="project" value="UniProtKB-UniRule"/>
</dbReference>
<dbReference type="GO" id="GO:0000974">
    <property type="term" value="C:Prp19 complex"/>
    <property type="evidence" value="ECO:0007669"/>
    <property type="project" value="TreeGrafter"/>
</dbReference>